<dbReference type="AlphaFoldDB" id="A0A8E0VPY4"/>
<keyword evidence="4 5" id="KW-0472">Membrane</keyword>
<gene>
    <name evidence="6" type="ORF">FBUS_05728</name>
</gene>
<evidence type="ECO:0000313" key="7">
    <source>
        <dbReference type="Proteomes" id="UP000728185"/>
    </source>
</evidence>
<accession>A0A8E0VPY4</accession>
<keyword evidence="3 5" id="KW-1133">Transmembrane helix</keyword>
<organism evidence="6 7">
    <name type="scientific">Fasciolopsis buskii</name>
    <dbReference type="NCBI Taxonomy" id="27845"/>
    <lineage>
        <taxon>Eukaryota</taxon>
        <taxon>Metazoa</taxon>
        <taxon>Spiralia</taxon>
        <taxon>Lophotrochozoa</taxon>
        <taxon>Platyhelminthes</taxon>
        <taxon>Trematoda</taxon>
        <taxon>Digenea</taxon>
        <taxon>Plagiorchiida</taxon>
        <taxon>Echinostomata</taxon>
        <taxon>Echinostomatoidea</taxon>
        <taxon>Fasciolidae</taxon>
        <taxon>Fasciolopsis</taxon>
    </lineage>
</organism>
<dbReference type="InterPro" id="IPR050598">
    <property type="entry name" value="AminoAcid_Transporter"/>
</dbReference>
<evidence type="ECO:0000313" key="6">
    <source>
        <dbReference type="EMBL" id="KAA0197762.1"/>
    </source>
</evidence>
<reference evidence="6" key="1">
    <citation type="submission" date="2019-05" db="EMBL/GenBank/DDBJ databases">
        <title>Annotation for the trematode Fasciolopsis buski.</title>
        <authorList>
            <person name="Choi Y.-J."/>
        </authorList>
    </citation>
    <scope>NUCLEOTIDE SEQUENCE</scope>
    <source>
        <strain evidence="6">HT</strain>
        <tissue evidence="6">Whole worm</tissue>
    </source>
</reference>
<evidence type="ECO:0000256" key="2">
    <source>
        <dbReference type="ARBA" id="ARBA00022692"/>
    </source>
</evidence>
<dbReference type="GO" id="GO:0016020">
    <property type="term" value="C:membrane"/>
    <property type="evidence" value="ECO:0007669"/>
    <property type="project" value="UniProtKB-SubCell"/>
</dbReference>
<dbReference type="Pfam" id="PF13520">
    <property type="entry name" value="AA_permease_2"/>
    <property type="match status" value="1"/>
</dbReference>
<feature type="transmembrane region" description="Helical" evidence="5">
    <location>
        <begin position="12"/>
        <end position="30"/>
    </location>
</feature>
<proteinExistence type="predicted"/>
<evidence type="ECO:0000256" key="1">
    <source>
        <dbReference type="ARBA" id="ARBA00004141"/>
    </source>
</evidence>
<dbReference type="OrthoDB" id="3257095at2759"/>
<dbReference type="PANTHER" id="PTHR11785">
    <property type="entry name" value="AMINO ACID TRANSPORTER"/>
    <property type="match status" value="1"/>
</dbReference>
<comment type="subcellular location">
    <subcellularLocation>
        <location evidence="1">Membrane</location>
        <topology evidence="1">Multi-pass membrane protein</topology>
    </subcellularLocation>
</comment>
<dbReference type="Proteomes" id="UP000728185">
    <property type="component" value="Unassembled WGS sequence"/>
</dbReference>
<dbReference type="PANTHER" id="PTHR11785:SF528">
    <property type="entry name" value="AMINO ACID TRANSPORTER PROTEIN JHI-21"/>
    <property type="match status" value="1"/>
</dbReference>
<evidence type="ECO:0000256" key="4">
    <source>
        <dbReference type="ARBA" id="ARBA00023136"/>
    </source>
</evidence>
<comment type="caution">
    <text evidence="6">The sequence shown here is derived from an EMBL/GenBank/DDBJ whole genome shotgun (WGS) entry which is preliminary data.</text>
</comment>
<feature type="transmembrane region" description="Helical" evidence="5">
    <location>
        <begin position="178"/>
        <end position="200"/>
    </location>
</feature>
<feature type="transmembrane region" description="Helical" evidence="5">
    <location>
        <begin position="152"/>
        <end position="172"/>
    </location>
</feature>
<dbReference type="EMBL" id="LUCM01002147">
    <property type="protein sequence ID" value="KAA0197762.1"/>
    <property type="molecule type" value="Genomic_DNA"/>
</dbReference>
<feature type="transmembrane region" description="Helical" evidence="5">
    <location>
        <begin position="90"/>
        <end position="117"/>
    </location>
</feature>
<evidence type="ECO:0000256" key="5">
    <source>
        <dbReference type="SAM" id="Phobius"/>
    </source>
</evidence>
<keyword evidence="2 5" id="KW-0812">Transmembrane</keyword>
<dbReference type="Gene3D" id="1.20.1740.10">
    <property type="entry name" value="Amino acid/polyamine transporter I"/>
    <property type="match status" value="1"/>
</dbReference>
<dbReference type="InterPro" id="IPR002293">
    <property type="entry name" value="AA/rel_permease1"/>
</dbReference>
<evidence type="ECO:0000256" key="3">
    <source>
        <dbReference type="ARBA" id="ARBA00022989"/>
    </source>
</evidence>
<name>A0A8E0VPY4_9TREM</name>
<dbReference type="GO" id="GO:0015179">
    <property type="term" value="F:L-amino acid transmembrane transporter activity"/>
    <property type="evidence" value="ECO:0007669"/>
    <property type="project" value="TreeGrafter"/>
</dbReference>
<keyword evidence="7" id="KW-1185">Reference proteome</keyword>
<sequence>MESTNDKKKIGVLSGINILVGIIIGSGIFVSPSGILTATKSVGLSLFMWVATGLFSILGACVYAELGVLLPVNGGDYYYINHVIGRAAAFVTLWIIYAIMSGAGLAANALVFAVYLLRPIYGDETCDIPIGVVRLAALVGLRKSSGRKTMELALTVSILVLLYAGNCYQLRYASFISWVFTFCKLAALTAIIVLGGIALIRGESDIPLGYV</sequence>
<protein>
    <submittedName>
        <fullName evidence="6">Large neutral amino acids transporter small</fullName>
    </submittedName>
</protein>
<feature type="transmembrane region" description="Helical" evidence="5">
    <location>
        <begin position="42"/>
        <end position="70"/>
    </location>
</feature>